<feature type="region of interest" description="Disordered" evidence="3">
    <location>
        <begin position="891"/>
        <end position="910"/>
    </location>
</feature>
<dbReference type="InterPro" id="IPR036388">
    <property type="entry name" value="WH-like_DNA-bd_sf"/>
</dbReference>
<proteinExistence type="predicted"/>
<evidence type="ECO:0000313" key="5">
    <source>
        <dbReference type="EMBL" id="MCS0602238.1"/>
    </source>
</evidence>
<evidence type="ECO:0000313" key="6">
    <source>
        <dbReference type="Proteomes" id="UP001205612"/>
    </source>
</evidence>
<dbReference type="PROSITE" id="PS00622">
    <property type="entry name" value="HTH_LUXR_1"/>
    <property type="match status" value="1"/>
</dbReference>
<dbReference type="SUPFAM" id="SSF52540">
    <property type="entry name" value="P-loop containing nucleoside triphosphate hydrolases"/>
    <property type="match status" value="1"/>
</dbReference>
<dbReference type="SUPFAM" id="SSF46894">
    <property type="entry name" value="C-terminal effector domain of the bipartite response regulators"/>
    <property type="match status" value="1"/>
</dbReference>
<dbReference type="PRINTS" id="PR00038">
    <property type="entry name" value="HTHLUXR"/>
</dbReference>
<dbReference type="InterPro" id="IPR016032">
    <property type="entry name" value="Sig_transdc_resp-reg_C-effctor"/>
</dbReference>
<name>A0ABT2B2R4_9ACTN</name>
<feature type="domain" description="HTH luxR-type" evidence="4">
    <location>
        <begin position="845"/>
        <end position="910"/>
    </location>
</feature>
<dbReference type="InterPro" id="IPR000792">
    <property type="entry name" value="Tscrpt_reg_LuxR_C"/>
</dbReference>
<keyword evidence="1" id="KW-0547">Nucleotide-binding</keyword>
<reference evidence="5 6" key="1">
    <citation type="submission" date="2022-08" db="EMBL/GenBank/DDBJ databases">
        <authorList>
            <person name="Somphong A."/>
            <person name="Phongsopitanun W."/>
        </authorList>
    </citation>
    <scope>NUCLEOTIDE SEQUENCE [LARGE SCALE GENOMIC DNA]</scope>
    <source>
        <strain evidence="5 6">LP11</strain>
    </source>
</reference>
<comment type="caution">
    <text evidence="5">The sequence shown here is derived from an EMBL/GenBank/DDBJ whole genome shotgun (WGS) entry which is preliminary data.</text>
</comment>
<dbReference type="Pfam" id="PF00196">
    <property type="entry name" value="GerE"/>
    <property type="match status" value="1"/>
</dbReference>
<dbReference type="SMART" id="SM00421">
    <property type="entry name" value="HTH_LUXR"/>
    <property type="match status" value="1"/>
</dbReference>
<keyword evidence="6" id="KW-1185">Reference proteome</keyword>
<dbReference type="CDD" id="cd06170">
    <property type="entry name" value="LuxR_C_like"/>
    <property type="match status" value="1"/>
</dbReference>
<dbReference type="InterPro" id="IPR027417">
    <property type="entry name" value="P-loop_NTPase"/>
</dbReference>
<feature type="region of interest" description="Disordered" evidence="3">
    <location>
        <begin position="66"/>
        <end position="87"/>
    </location>
</feature>
<protein>
    <submittedName>
        <fullName evidence="5">Helix-turn-helix transcriptional regulator</fullName>
    </submittedName>
</protein>
<feature type="compositionally biased region" description="Low complexity" evidence="3">
    <location>
        <begin position="894"/>
        <end position="903"/>
    </location>
</feature>
<dbReference type="PANTHER" id="PTHR16305:SF35">
    <property type="entry name" value="TRANSCRIPTIONAL ACTIVATOR DOMAIN"/>
    <property type="match status" value="1"/>
</dbReference>
<dbReference type="PANTHER" id="PTHR16305">
    <property type="entry name" value="TESTICULAR SOLUBLE ADENYLYL CYCLASE"/>
    <property type="match status" value="1"/>
</dbReference>
<dbReference type="EMBL" id="JANUGP010000008">
    <property type="protein sequence ID" value="MCS0602238.1"/>
    <property type="molecule type" value="Genomic_DNA"/>
</dbReference>
<dbReference type="Gene3D" id="1.10.10.10">
    <property type="entry name" value="Winged helix-like DNA-binding domain superfamily/Winged helix DNA-binding domain"/>
    <property type="match status" value="1"/>
</dbReference>
<evidence type="ECO:0000259" key="4">
    <source>
        <dbReference type="PROSITE" id="PS50043"/>
    </source>
</evidence>
<keyword evidence="2" id="KW-0067">ATP-binding</keyword>
<sequence length="910" mass="94966">MVPPEESEVVDRVRRVLGSGDGAALVLLIEGAAGTGKSRLLRHLRAAVPDGVECAALSAAGHLPSARLRRGGTAGSASPVGSSGEDPAARPALLVVDDVQEAGDAARRLLWETVRTARRAQVLALAYRPEELPLPGLPLGRPLTPPTGTTVLRHRVEPLDLAGVRRLAATRLGPSALSSALVVPLHRMTGGVAQVVVDVLEMLDPPAPGGPPLTSGAVSALEPPPRLSELVRARTAALPVRCRPLVWAAAILGGPAAGPGAGPASAAELAEMAGLSEAAGQEALVRVLEAAVLQELGPDAYGFAVPLAADAVAAALPGPRRAVLHRAAARVLTGRRQPPWPSVAAHLEAGGQERGRLRAVQRAIGEHIEARRPDEADRLLRRTLADRRLAVHSRARLAAATMAPLMAALPITTAQRLFSSIAGDPALPGAVRGQARISLTLALCGPLPPDRDGWLHLERTACGMSGQPALEARVLSGMAIPHWPGATLAEHLNWLERAETAAATVAEPALHAAVAANGVSLLLTVGAPHADRHLATAPGPDGEPEHLHHWARGLSNAADAATWLGRYREARVWLDQSLAHPGRPHTDSTTSLAGRSAALLLDCFTGRWTGLAERAEGLVAQVPDSPVLGTDAHLVLATLALAQGEWQQVTDRLLGPGAPTLDAQLVPIASAASALLIRLALARGDTEAARALADTAWTRLRRKGIWAWAAEVAPWAVTAALAAGRPAEAEALADEFARGLRRPPLPAAEAAAHWCAAALAAEAGDHAEARRRYQASAAGYATLPRPYLAALATEAAARAALSADDRTAARQDLETAVRTLADLGATWDTARVRAALRLMEHRRGRPPHAPGLSPREREVADLAAHGLTNREIADTLHLSPRTVEQHVSRAMRKLSAPSRRALALPPPDGP</sequence>
<gene>
    <name evidence="5" type="ORF">NX794_13625</name>
</gene>
<organism evidence="5 6">
    <name type="scientific">Streptomyces pyxinicus</name>
    <dbReference type="NCBI Taxonomy" id="2970331"/>
    <lineage>
        <taxon>Bacteria</taxon>
        <taxon>Bacillati</taxon>
        <taxon>Actinomycetota</taxon>
        <taxon>Actinomycetes</taxon>
        <taxon>Kitasatosporales</taxon>
        <taxon>Streptomycetaceae</taxon>
        <taxon>Streptomyces</taxon>
    </lineage>
</organism>
<dbReference type="Proteomes" id="UP001205612">
    <property type="component" value="Unassembled WGS sequence"/>
</dbReference>
<evidence type="ECO:0000256" key="2">
    <source>
        <dbReference type="ARBA" id="ARBA00022840"/>
    </source>
</evidence>
<accession>A0ABT2B2R4</accession>
<evidence type="ECO:0000256" key="1">
    <source>
        <dbReference type="ARBA" id="ARBA00022741"/>
    </source>
</evidence>
<evidence type="ECO:0000256" key="3">
    <source>
        <dbReference type="SAM" id="MobiDB-lite"/>
    </source>
</evidence>
<dbReference type="RefSeq" id="WP_258778752.1">
    <property type="nucleotide sequence ID" value="NZ_JANUGP010000008.1"/>
</dbReference>
<dbReference type="PROSITE" id="PS50043">
    <property type="entry name" value="HTH_LUXR_2"/>
    <property type="match status" value="1"/>
</dbReference>